<name>A0A7Z1B1E9_9BACI</name>
<gene>
    <name evidence="2" type="ORF">B4121_4481</name>
</gene>
<feature type="transmembrane region" description="Helical" evidence="1">
    <location>
        <begin position="55"/>
        <end position="78"/>
    </location>
</feature>
<keyword evidence="1" id="KW-0812">Transmembrane</keyword>
<keyword evidence="1" id="KW-0472">Membrane</keyword>
<keyword evidence="2" id="KW-0378">Hydrolase</keyword>
<dbReference type="Proteomes" id="UP000185604">
    <property type="component" value="Unassembled WGS sequence"/>
</dbReference>
<feature type="transmembrane region" description="Helical" evidence="1">
    <location>
        <begin position="99"/>
        <end position="124"/>
    </location>
</feature>
<feature type="transmembrane region" description="Helical" evidence="1">
    <location>
        <begin position="166"/>
        <end position="188"/>
    </location>
</feature>
<dbReference type="EMBL" id="LKPO01000027">
    <property type="protein sequence ID" value="OLF87032.1"/>
    <property type="molecule type" value="Genomic_DNA"/>
</dbReference>
<evidence type="ECO:0000313" key="3">
    <source>
        <dbReference type="Proteomes" id="UP000185604"/>
    </source>
</evidence>
<evidence type="ECO:0000313" key="2">
    <source>
        <dbReference type="EMBL" id="OLF87032.1"/>
    </source>
</evidence>
<dbReference type="Pfam" id="PF12730">
    <property type="entry name" value="ABC2_membrane_4"/>
    <property type="match status" value="1"/>
</dbReference>
<evidence type="ECO:0000256" key="1">
    <source>
        <dbReference type="SAM" id="Phobius"/>
    </source>
</evidence>
<dbReference type="GO" id="GO:0004180">
    <property type="term" value="F:carboxypeptidase activity"/>
    <property type="evidence" value="ECO:0007669"/>
    <property type="project" value="UniProtKB-KW"/>
</dbReference>
<accession>A0A7Z1B1E9</accession>
<keyword evidence="2" id="KW-0121">Carboxypeptidase</keyword>
<keyword evidence="2" id="KW-0645">Protease</keyword>
<dbReference type="AlphaFoldDB" id="A0A7Z1B1E9"/>
<protein>
    <submittedName>
        <fullName evidence="2">D-alanyl-D-alanine carboxypeptidase</fullName>
    </submittedName>
</protein>
<feature type="transmembrane region" description="Helical" evidence="1">
    <location>
        <begin position="21"/>
        <end position="43"/>
    </location>
</feature>
<keyword evidence="1" id="KW-1133">Transmembrane helix</keyword>
<feature type="transmembrane region" description="Helical" evidence="1">
    <location>
        <begin position="208"/>
        <end position="229"/>
    </location>
</feature>
<dbReference type="RefSeq" id="WP_026579620.1">
    <property type="nucleotide sequence ID" value="NZ_AP023088.1"/>
</dbReference>
<feature type="transmembrane region" description="Helical" evidence="1">
    <location>
        <begin position="130"/>
        <end position="154"/>
    </location>
</feature>
<reference evidence="2 3" key="1">
    <citation type="journal article" date="2016" name="Front. Microbiol.">
        <title>High-Level Heat Resistance of Spores of Bacillus amyloliquefaciens and Bacillus licheniformis Results from the Presence of a spoVA Operon in a Tn1546 Transposon.</title>
        <authorList>
            <person name="Berendsen E.M."/>
            <person name="Koning R.A."/>
            <person name="Boekhorst J."/>
            <person name="de Jong A."/>
            <person name="Kuipers O.P."/>
            <person name="Wells-Bennik M.H."/>
        </authorList>
    </citation>
    <scope>NUCLEOTIDE SEQUENCE [LARGE SCALE GENOMIC DNA]</scope>
    <source>
        <strain evidence="2 3">B4121</strain>
    </source>
</reference>
<proteinExistence type="predicted"/>
<comment type="caution">
    <text evidence="2">The sequence shown here is derived from an EMBL/GenBank/DDBJ whole genome shotgun (WGS) entry which is preliminary data.</text>
</comment>
<organism evidence="2 3">
    <name type="scientific">Bacillus paralicheniformis</name>
    <dbReference type="NCBI Taxonomy" id="1648923"/>
    <lineage>
        <taxon>Bacteria</taxon>
        <taxon>Bacillati</taxon>
        <taxon>Bacillota</taxon>
        <taxon>Bacilli</taxon>
        <taxon>Bacillales</taxon>
        <taxon>Bacillaceae</taxon>
        <taxon>Bacillus</taxon>
    </lineage>
</organism>
<sequence>MMKIIQLIRGDMKQIKRDSMLAFYGLAPFLLIIVTAAGIPLSAELAAFNITPYRHLIMSFAMLFIPLILGIMSGFILLDERDENMIQYFAVTPLSKRGYVLIRLILPMALTFCYSILLFASGGLMAPGSVYLLIILIMVTLEAPIYTLLLAAYASNKVEGLALMKGFSLLTFMPAAVYFIPLPWQLFGVFTPTYWTAKTYLAGTSHEGLVFVFGFIGVVLHVMILLLLYRRFLVKTDQ</sequence>